<name>A0ABP7Z0H2_9ACTN</name>
<evidence type="ECO:0000313" key="2">
    <source>
        <dbReference type="EMBL" id="GAA4144709.1"/>
    </source>
</evidence>
<evidence type="ECO:0000256" key="1">
    <source>
        <dbReference type="SAM" id="SignalP"/>
    </source>
</evidence>
<evidence type="ECO:0000313" key="3">
    <source>
        <dbReference type="Proteomes" id="UP001500266"/>
    </source>
</evidence>
<evidence type="ECO:0008006" key="4">
    <source>
        <dbReference type="Google" id="ProtNLM"/>
    </source>
</evidence>
<dbReference type="InterPro" id="IPR036182">
    <property type="entry name" value="PCuAC_sf"/>
</dbReference>
<dbReference type="Proteomes" id="UP001500266">
    <property type="component" value="Unassembled WGS sequence"/>
</dbReference>
<comment type="caution">
    <text evidence="2">The sequence shown here is derived from an EMBL/GenBank/DDBJ whole genome shotgun (WGS) entry which is preliminary data.</text>
</comment>
<sequence>MHGFRHTFRHTFRSAFRPTTAAAPLAAACLALAGCGGGDSAADAPSSPAASSASPASSGRAAALTVQDAWVKAADKGMTAAFGVLVNTTGSAITVASAVTPASPKVELHEVADSGGEAKMRPVQGGFTVPAGGRLELKPGGYHIMLMDLAKPIRPGDQVAFTLALAGGGTVEFTAVGKSFQGGNENYEPGAGH</sequence>
<feature type="signal peptide" evidence="1">
    <location>
        <begin position="1"/>
        <end position="33"/>
    </location>
</feature>
<organism evidence="2 3">
    <name type="scientific">Actinomadura keratinilytica</name>
    <dbReference type="NCBI Taxonomy" id="547461"/>
    <lineage>
        <taxon>Bacteria</taxon>
        <taxon>Bacillati</taxon>
        <taxon>Actinomycetota</taxon>
        <taxon>Actinomycetes</taxon>
        <taxon>Streptosporangiales</taxon>
        <taxon>Thermomonosporaceae</taxon>
        <taxon>Actinomadura</taxon>
    </lineage>
</organism>
<accession>A0ABP7Z0H2</accession>
<dbReference type="PANTHER" id="PTHR36302">
    <property type="entry name" value="BLR7088 PROTEIN"/>
    <property type="match status" value="1"/>
</dbReference>
<proteinExistence type="predicted"/>
<dbReference type="Pfam" id="PF04314">
    <property type="entry name" value="PCuAC"/>
    <property type="match status" value="1"/>
</dbReference>
<dbReference type="RefSeq" id="WP_345022560.1">
    <property type="nucleotide sequence ID" value="NZ_BAABDO010000052.1"/>
</dbReference>
<dbReference type="InterPro" id="IPR058248">
    <property type="entry name" value="Lxx211020-like"/>
</dbReference>
<dbReference type="PANTHER" id="PTHR36302:SF1">
    <property type="entry name" value="COPPER CHAPERONE PCU(A)C"/>
    <property type="match status" value="1"/>
</dbReference>
<keyword evidence="1" id="KW-0732">Signal</keyword>
<protein>
    <recommendedName>
        <fullName evidence="4">Copper chaperone PCu(A)C</fullName>
    </recommendedName>
</protein>
<dbReference type="PROSITE" id="PS51257">
    <property type="entry name" value="PROKAR_LIPOPROTEIN"/>
    <property type="match status" value="1"/>
</dbReference>
<dbReference type="Gene3D" id="2.60.40.1890">
    <property type="entry name" value="PCu(A)C copper chaperone"/>
    <property type="match status" value="1"/>
</dbReference>
<gene>
    <name evidence="2" type="ORF">GCM10022416_35800</name>
</gene>
<dbReference type="EMBL" id="BAABDO010000052">
    <property type="protein sequence ID" value="GAA4144709.1"/>
    <property type="molecule type" value="Genomic_DNA"/>
</dbReference>
<reference evidence="3" key="1">
    <citation type="journal article" date="2019" name="Int. J. Syst. Evol. Microbiol.">
        <title>The Global Catalogue of Microorganisms (GCM) 10K type strain sequencing project: providing services to taxonomists for standard genome sequencing and annotation.</title>
        <authorList>
            <consortium name="The Broad Institute Genomics Platform"/>
            <consortium name="The Broad Institute Genome Sequencing Center for Infectious Disease"/>
            <person name="Wu L."/>
            <person name="Ma J."/>
        </authorList>
    </citation>
    <scope>NUCLEOTIDE SEQUENCE [LARGE SCALE GENOMIC DNA]</scope>
    <source>
        <strain evidence="3">JCM 17316</strain>
    </source>
</reference>
<dbReference type="InterPro" id="IPR007410">
    <property type="entry name" value="LpqE-like"/>
</dbReference>
<feature type="chain" id="PRO_5046296663" description="Copper chaperone PCu(A)C" evidence="1">
    <location>
        <begin position="34"/>
        <end position="193"/>
    </location>
</feature>
<dbReference type="SUPFAM" id="SSF110087">
    <property type="entry name" value="DR1885-like metal-binding protein"/>
    <property type="match status" value="1"/>
</dbReference>
<keyword evidence="3" id="KW-1185">Reference proteome</keyword>